<dbReference type="InterPro" id="IPR019480">
    <property type="entry name" value="Dihydroorotate_DH_Fe-S-bd"/>
</dbReference>
<dbReference type="PANTHER" id="PTHR43513:SF3">
    <property type="entry name" value="DIHYDROOROTATE DEHYDROGENASE B (NAD(+)), ELECTRON TRANSFER SUBUNIT-RELATED"/>
    <property type="match status" value="1"/>
</dbReference>
<dbReference type="SUPFAM" id="SSF52343">
    <property type="entry name" value="Ferredoxin reductase-like, C-terminal NADP-linked domain"/>
    <property type="match status" value="1"/>
</dbReference>
<dbReference type="InterPro" id="IPR050353">
    <property type="entry name" value="PyrK_electron_transfer"/>
</dbReference>
<keyword evidence="1" id="KW-0274">FAD</keyword>
<organism evidence="4 5">
    <name type="scientific">Candidatus Caccalectryoclostridium excrementigallinarum</name>
    <dbReference type="NCBI Taxonomy" id="2840710"/>
    <lineage>
        <taxon>Bacteria</taxon>
        <taxon>Bacillati</taxon>
        <taxon>Bacillota</taxon>
        <taxon>Clostridia</taxon>
        <taxon>Christensenellales</taxon>
        <taxon>Christensenellaceae</taxon>
        <taxon>Christensenellaceae incertae sedis</taxon>
        <taxon>Candidatus Caccalectryoclostridium</taxon>
    </lineage>
</organism>
<gene>
    <name evidence="4" type="ORF">IAB07_00635</name>
</gene>
<dbReference type="InterPro" id="IPR039261">
    <property type="entry name" value="FNR_nucleotide-bd"/>
</dbReference>
<comment type="cofactor">
    <cofactor evidence="1">
        <name>FAD</name>
        <dbReference type="ChEBI" id="CHEBI:57692"/>
    </cofactor>
    <text evidence="1">Binds 1 FAD per subunit.</text>
</comment>
<dbReference type="GO" id="GO:0006221">
    <property type="term" value="P:pyrimidine nucleotide biosynthetic process"/>
    <property type="evidence" value="ECO:0007669"/>
    <property type="project" value="InterPro"/>
</dbReference>
<comment type="caution">
    <text evidence="4">The sequence shown here is derived from an EMBL/GenBank/DDBJ whole genome shotgun (WGS) entry which is preliminary data.</text>
</comment>
<dbReference type="EMBL" id="DVNJ01000001">
    <property type="protein sequence ID" value="HIU62259.1"/>
    <property type="molecule type" value="Genomic_DNA"/>
</dbReference>
<comment type="cofactor">
    <cofactor evidence="2">
        <name>[2Fe-2S] cluster</name>
        <dbReference type="ChEBI" id="CHEBI:190135"/>
    </cofactor>
    <text evidence="2">Binds 1 [2Fe-2S] cluster per subunit.</text>
</comment>
<evidence type="ECO:0000256" key="1">
    <source>
        <dbReference type="PIRSR" id="PIRSR006816-1"/>
    </source>
</evidence>
<dbReference type="InterPro" id="IPR017927">
    <property type="entry name" value="FAD-bd_FR_type"/>
</dbReference>
<keyword evidence="1" id="KW-0285">Flavoprotein</keyword>
<dbReference type="InterPro" id="IPR017938">
    <property type="entry name" value="Riboflavin_synthase-like_b-brl"/>
</dbReference>
<dbReference type="CDD" id="cd06219">
    <property type="entry name" value="DHOD_e_trans_like1"/>
    <property type="match status" value="1"/>
</dbReference>
<dbReference type="PANTHER" id="PTHR43513">
    <property type="entry name" value="DIHYDROOROTATE DEHYDROGENASE B (NAD(+)), ELECTRON TRANSFER SUBUNIT"/>
    <property type="match status" value="1"/>
</dbReference>
<evidence type="ECO:0000256" key="2">
    <source>
        <dbReference type="PIRSR" id="PIRSR006816-2"/>
    </source>
</evidence>
<dbReference type="Gene3D" id="2.40.30.10">
    <property type="entry name" value="Translation factors"/>
    <property type="match status" value="1"/>
</dbReference>
<feature type="binding site" evidence="2">
    <location>
        <position position="237"/>
    </location>
    <ligand>
        <name>[2Fe-2S] cluster</name>
        <dbReference type="ChEBI" id="CHEBI:190135"/>
    </ligand>
</feature>
<dbReference type="InterPro" id="IPR012165">
    <property type="entry name" value="Cyt_c3_hydrogenase_gsu"/>
</dbReference>
<dbReference type="SUPFAM" id="SSF63380">
    <property type="entry name" value="Riboflavin synthase domain-like"/>
    <property type="match status" value="1"/>
</dbReference>
<reference evidence="4" key="1">
    <citation type="submission" date="2020-10" db="EMBL/GenBank/DDBJ databases">
        <authorList>
            <person name="Gilroy R."/>
        </authorList>
    </citation>
    <scope>NUCLEOTIDE SEQUENCE</scope>
    <source>
        <strain evidence="4">9366</strain>
    </source>
</reference>
<dbReference type="Pfam" id="PF10418">
    <property type="entry name" value="DHODB_Fe-S_bind"/>
    <property type="match status" value="1"/>
</dbReference>
<protein>
    <submittedName>
        <fullName evidence="4">Sulfide/dihydroorotate dehydrogenase-like FAD/NAD-binding protein</fullName>
    </submittedName>
</protein>
<feature type="binding site" evidence="2">
    <location>
        <position position="222"/>
    </location>
    <ligand>
        <name>[2Fe-2S] cluster</name>
        <dbReference type="ChEBI" id="CHEBI:190135"/>
    </ligand>
</feature>
<reference evidence="4" key="2">
    <citation type="journal article" date="2021" name="PeerJ">
        <title>Extensive microbial diversity within the chicken gut microbiome revealed by metagenomics and culture.</title>
        <authorList>
            <person name="Gilroy R."/>
            <person name="Ravi A."/>
            <person name="Getino M."/>
            <person name="Pursley I."/>
            <person name="Horton D.L."/>
            <person name="Alikhan N.F."/>
            <person name="Baker D."/>
            <person name="Gharbi K."/>
            <person name="Hall N."/>
            <person name="Watson M."/>
            <person name="Adriaenssens E.M."/>
            <person name="Foster-Nyarko E."/>
            <person name="Jarju S."/>
            <person name="Secka A."/>
            <person name="Antonio M."/>
            <person name="Oren A."/>
            <person name="Chaudhuri R.R."/>
            <person name="La Ragione R."/>
            <person name="Hildebrand F."/>
            <person name="Pallen M.J."/>
        </authorList>
    </citation>
    <scope>NUCLEOTIDE SEQUENCE</scope>
    <source>
        <strain evidence="4">9366</strain>
    </source>
</reference>
<dbReference type="GO" id="GO:0050660">
    <property type="term" value="F:flavin adenine dinucleotide binding"/>
    <property type="evidence" value="ECO:0007669"/>
    <property type="project" value="InterPro"/>
</dbReference>
<dbReference type="Pfam" id="PF00970">
    <property type="entry name" value="FAD_binding_6"/>
    <property type="match status" value="1"/>
</dbReference>
<keyword evidence="2" id="KW-0411">Iron-sulfur</keyword>
<dbReference type="InterPro" id="IPR008333">
    <property type="entry name" value="Cbr1-like_FAD-bd_dom"/>
</dbReference>
<dbReference type="PROSITE" id="PS51384">
    <property type="entry name" value="FAD_FR"/>
    <property type="match status" value="1"/>
</dbReference>
<feature type="domain" description="FAD-binding FR-type" evidence="3">
    <location>
        <begin position="1"/>
        <end position="95"/>
    </location>
</feature>
<dbReference type="Proteomes" id="UP000824145">
    <property type="component" value="Unassembled WGS sequence"/>
</dbReference>
<dbReference type="Gene3D" id="3.40.50.80">
    <property type="entry name" value="Nucleotide-binding domain of ferredoxin-NADP reductase (FNR) module"/>
    <property type="match status" value="1"/>
</dbReference>
<dbReference type="Pfam" id="PF00175">
    <property type="entry name" value="NAD_binding_1"/>
    <property type="match status" value="1"/>
</dbReference>
<dbReference type="AlphaFoldDB" id="A0A9D1ML48"/>
<dbReference type="GO" id="GO:0016491">
    <property type="term" value="F:oxidoreductase activity"/>
    <property type="evidence" value="ECO:0007669"/>
    <property type="project" value="InterPro"/>
</dbReference>
<dbReference type="NCBIfam" id="NF004862">
    <property type="entry name" value="PRK06222.1"/>
    <property type="match status" value="1"/>
</dbReference>
<feature type="binding site" evidence="2">
    <location>
        <position position="225"/>
    </location>
    <ligand>
        <name>[2Fe-2S] cluster</name>
        <dbReference type="ChEBI" id="CHEBI:190135"/>
    </ligand>
</feature>
<keyword evidence="2" id="KW-0408">Iron</keyword>
<keyword evidence="2" id="KW-0001">2Fe-2S</keyword>
<evidence type="ECO:0000259" key="3">
    <source>
        <dbReference type="PROSITE" id="PS51384"/>
    </source>
</evidence>
<evidence type="ECO:0000313" key="5">
    <source>
        <dbReference type="Proteomes" id="UP000824145"/>
    </source>
</evidence>
<dbReference type="PIRSF" id="PIRSF006816">
    <property type="entry name" value="Cyc3_hyd_g"/>
    <property type="match status" value="1"/>
</dbReference>
<feature type="binding site" evidence="1">
    <location>
        <begin position="62"/>
        <end position="64"/>
    </location>
    <ligand>
        <name>FAD</name>
        <dbReference type="ChEBI" id="CHEBI:57692"/>
    </ligand>
</feature>
<dbReference type="GO" id="GO:0046872">
    <property type="term" value="F:metal ion binding"/>
    <property type="evidence" value="ECO:0007669"/>
    <property type="project" value="UniProtKB-KW"/>
</dbReference>
<dbReference type="GO" id="GO:0051537">
    <property type="term" value="F:2 iron, 2 sulfur cluster binding"/>
    <property type="evidence" value="ECO:0007669"/>
    <property type="project" value="UniProtKB-KW"/>
</dbReference>
<name>A0A9D1ML48_9FIRM</name>
<proteinExistence type="predicted"/>
<keyword evidence="2" id="KW-0479">Metal-binding</keyword>
<evidence type="ECO:0000313" key="4">
    <source>
        <dbReference type="EMBL" id="HIU62259.1"/>
    </source>
</evidence>
<sequence length="272" mass="29820">MNKVLSIEETAPRVVKLEVDAPDVACHCQPGQFIILRVDADGERVPFTICDYDREKGTITLLVQVVGETTAKIGALKTGDYIHDLVGPLGNPTELEQYENVVLVGGGIGCAVIYPQAKKRMKEGKPCTIIIGAKTSELLFAKEDFKKFAKKLYITTDDGSEGLKGFVTTQLELLITGGEKIDCVFVVGPMIMMKNVCDVTAKYGIPTVVSMNSLMLDGTGMCGCCRITVGGETKYACVDGPEFDGHQVDFKEAMQRVDFYKKRGNDCRMMRY</sequence>
<accession>A0A9D1ML48</accession>
<dbReference type="InterPro" id="IPR001433">
    <property type="entry name" value="OxRdtase_FAD/NAD-bd"/>
</dbReference>